<dbReference type="RefSeq" id="WP_091687603.1">
    <property type="nucleotide sequence ID" value="NZ_JAHLON010000062.1"/>
</dbReference>
<dbReference type="AlphaFoldDB" id="A0A1I5HDU6"/>
<keyword evidence="3" id="KW-1185">Reference proteome</keyword>
<dbReference type="Proteomes" id="UP000198806">
    <property type="component" value="Unassembled WGS sequence"/>
</dbReference>
<keyword evidence="1" id="KW-0812">Transmembrane</keyword>
<sequence length="70" mass="8078">MEQEKIRKFIASCRKEPCLTPVQFAENLVFINSFALIKPTLINESMGCCVVLVTLGNSLWILYYRNHDNI</sequence>
<evidence type="ECO:0000313" key="3">
    <source>
        <dbReference type="Proteomes" id="UP000198806"/>
    </source>
</evidence>
<reference evidence="2 3" key="1">
    <citation type="submission" date="2016-10" db="EMBL/GenBank/DDBJ databases">
        <authorList>
            <person name="de Groot N.N."/>
        </authorList>
    </citation>
    <scope>NUCLEOTIDE SEQUENCE [LARGE SCALE GENOMIC DNA]</scope>
    <source>
        <strain evidence="2 3">DSM 1283</strain>
    </source>
</reference>
<proteinExistence type="predicted"/>
<evidence type="ECO:0000313" key="2">
    <source>
        <dbReference type="EMBL" id="SFO46220.1"/>
    </source>
</evidence>
<name>A0A1I5HDU6_9FIRM</name>
<organism evidence="2 3">
    <name type="scientific">Anaerocolumna aminovalerica</name>
    <dbReference type="NCBI Taxonomy" id="1527"/>
    <lineage>
        <taxon>Bacteria</taxon>
        <taxon>Bacillati</taxon>
        <taxon>Bacillota</taxon>
        <taxon>Clostridia</taxon>
        <taxon>Lachnospirales</taxon>
        <taxon>Lachnospiraceae</taxon>
        <taxon>Anaerocolumna</taxon>
    </lineage>
</organism>
<protein>
    <submittedName>
        <fullName evidence="2">Uncharacterized protein</fullName>
    </submittedName>
</protein>
<keyword evidence="1" id="KW-0472">Membrane</keyword>
<evidence type="ECO:0000256" key="1">
    <source>
        <dbReference type="SAM" id="Phobius"/>
    </source>
</evidence>
<dbReference type="EMBL" id="FOWD01000028">
    <property type="protein sequence ID" value="SFO46220.1"/>
    <property type="molecule type" value="Genomic_DNA"/>
</dbReference>
<feature type="transmembrane region" description="Helical" evidence="1">
    <location>
        <begin position="46"/>
        <end position="64"/>
    </location>
</feature>
<keyword evidence="1" id="KW-1133">Transmembrane helix</keyword>
<accession>A0A1I5HDU6</accession>
<gene>
    <name evidence="2" type="ORF">SAMN04489757_12846</name>
</gene>